<feature type="transmembrane region" description="Helical" evidence="5">
    <location>
        <begin position="73"/>
        <end position="100"/>
    </location>
</feature>
<dbReference type="OrthoDB" id="117970at2157"/>
<dbReference type="PROSITE" id="PS50850">
    <property type="entry name" value="MFS"/>
    <property type="match status" value="1"/>
</dbReference>
<evidence type="ECO:0000256" key="4">
    <source>
        <dbReference type="ARBA" id="ARBA00023136"/>
    </source>
</evidence>
<feature type="transmembrane region" description="Helical" evidence="5">
    <location>
        <begin position="363"/>
        <end position="383"/>
    </location>
</feature>
<dbReference type="Gene3D" id="1.20.1250.20">
    <property type="entry name" value="MFS general substrate transporter like domains"/>
    <property type="match status" value="2"/>
</dbReference>
<proteinExistence type="predicted"/>
<dbReference type="EMBL" id="CP029289">
    <property type="protein sequence ID" value="AWR93617.1"/>
    <property type="molecule type" value="Genomic_DNA"/>
</dbReference>
<evidence type="ECO:0000259" key="6">
    <source>
        <dbReference type="PROSITE" id="PS50850"/>
    </source>
</evidence>
<feature type="transmembrane region" description="Helical" evidence="5">
    <location>
        <begin position="130"/>
        <end position="154"/>
    </location>
</feature>
<dbReference type="GO" id="GO:0046943">
    <property type="term" value="F:carboxylic acid transmembrane transporter activity"/>
    <property type="evidence" value="ECO:0007669"/>
    <property type="project" value="TreeGrafter"/>
</dbReference>
<feature type="transmembrane region" description="Helical" evidence="5">
    <location>
        <begin position="160"/>
        <end position="179"/>
    </location>
</feature>
<keyword evidence="4 5" id="KW-0472">Membrane</keyword>
<dbReference type="KEGG" id="abri:DFR85_02325"/>
<evidence type="ECO:0000256" key="3">
    <source>
        <dbReference type="ARBA" id="ARBA00022989"/>
    </source>
</evidence>
<feature type="transmembrane region" description="Helical" evidence="5">
    <location>
        <begin position="269"/>
        <end position="291"/>
    </location>
</feature>
<feature type="transmembrane region" description="Helical" evidence="5">
    <location>
        <begin position="297"/>
        <end position="318"/>
    </location>
</feature>
<keyword evidence="8" id="KW-1185">Reference proteome</keyword>
<feature type="transmembrane region" description="Helical" evidence="5">
    <location>
        <begin position="330"/>
        <end position="357"/>
    </location>
</feature>
<dbReference type="InterPro" id="IPR005829">
    <property type="entry name" value="Sugar_transporter_CS"/>
</dbReference>
<dbReference type="PANTHER" id="PTHR23508:SF10">
    <property type="entry name" value="CARBOXYLIC ACID TRANSPORTER PROTEIN HOMOLOG"/>
    <property type="match status" value="1"/>
</dbReference>
<dbReference type="SUPFAM" id="SSF103473">
    <property type="entry name" value="MFS general substrate transporter"/>
    <property type="match status" value="1"/>
</dbReference>
<organism evidence="7 8">
    <name type="scientific">Acidianus brierleyi</name>
    <dbReference type="NCBI Taxonomy" id="41673"/>
    <lineage>
        <taxon>Archaea</taxon>
        <taxon>Thermoproteota</taxon>
        <taxon>Thermoprotei</taxon>
        <taxon>Sulfolobales</taxon>
        <taxon>Sulfolobaceae</taxon>
        <taxon>Acidianus</taxon>
    </lineage>
</organism>
<dbReference type="GeneID" id="36830955"/>
<dbReference type="InterPro" id="IPR011701">
    <property type="entry name" value="MFS"/>
</dbReference>
<evidence type="ECO:0000313" key="8">
    <source>
        <dbReference type="Proteomes" id="UP000248044"/>
    </source>
</evidence>
<dbReference type="Proteomes" id="UP000248044">
    <property type="component" value="Chromosome"/>
</dbReference>
<reference evidence="7 8" key="1">
    <citation type="submission" date="2018-05" db="EMBL/GenBank/DDBJ databases">
        <title>Complete Genome Sequences of Extremely Thermoacidophilic, Metal-Mobilizing Type-Strain Members of the Archaeal Family Sulfolobaceae: Acidianus brierleyi DSM-1651T, Acidianus sulfidivorans DSM-18786T, Metallosphaera hakonensis DSM-7519T, and Metallosphaera prunae DSM-10039T.</title>
        <authorList>
            <person name="Counts J.A."/>
            <person name="Kelly R.M."/>
        </authorList>
    </citation>
    <scope>NUCLEOTIDE SEQUENCE [LARGE SCALE GENOMIC DNA]</scope>
    <source>
        <strain evidence="7 8">DSM 1651</strain>
    </source>
</reference>
<feature type="transmembrane region" description="Helical" evidence="5">
    <location>
        <begin position="200"/>
        <end position="225"/>
    </location>
</feature>
<dbReference type="CDD" id="cd17316">
    <property type="entry name" value="MFS_SV2_like"/>
    <property type="match status" value="1"/>
</dbReference>
<name>A0A2U9IC84_9CREN</name>
<evidence type="ECO:0000256" key="5">
    <source>
        <dbReference type="SAM" id="Phobius"/>
    </source>
</evidence>
<evidence type="ECO:0000313" key="7">
    <source>
        <dbReference type="EMBL" id="AWR93617.1"/>
    </source>
</evidence>
<dbReference type="RefSeq" id="WP_110269501.1">
    <property type="nucleotide sequence ID" value="NZ_CP029289.2"/>
</dbReference>
<evidence type="ECO:0000256" key="2">
    <source>
        <dbReference type="ARBA" id="ARBA00022692"/>
    </source>
</evidence>
<evidence type="ECO:0000256" key="1">
    <source>
        <dbReference type="ARBA" id="ARBA00004141"/>
    </source>
</evidence>
<accession>A0A2U9IC84</accession>
<keyword evidence="2 5" id="KW-0812">Transmembrane</keyword>
<dbReference type="InterPro" id="IPR020846">
    <property type="entry name" value="MFS_dom"/>
</dbReference>
<comment type="subcellular location">
    <subcellularLocation>
        <location evidence="1">Membrane</location>
        <topology evidence="1">Multi-pass membrane protein</topology>
    </subcellularLocation>
</comment>
<feature type="transmembrane region" description="Helical" evidence="5">
    <location>
        <begin position="44"/>
        <end position="61"/>
    </location>
</feature>
<dbReference type="PANTHER" id="PTHR23508">
    <property type="entry name" value="CARBOXYLIC ACID TRANSPORTER PROTEIN HOMOLOG"/>
    <property type="match status" value="1"/>
</dbReference>
<feature type="transmembrane region" description="Helical" evidence="5">
    <location>
        <begin position="237"/>
        <end position="257"/>
    </location>
</feature>
<dbReference type="Pfam" id="PF07690">
    <property type="entry name" value="MFS_1"/>
    <property type="match status" value="2"/>
</dbReference>
<gene>
    <name evidence="7" type="ORF">DFR85_02325</name>
</gene>
<protein>
    <submittedName>
        <fullName evidence="7">MFS transporter</fullName>
    </submittedName>
</protein>
<feature type="domain" description="Major facilitator superfamily (MFS) profile" evidence="6">
    <location>
        <begin position="7"/>
        <end position="387"/>
    </location>
</feature>
<dbReference type="InterPro" id="IPR036259">
    <property type="entry name" value="MFS_trans_sf"/>
</dbReference>
<feature type="transmembrane region" description="Helical" evidence="5">
    <location>
        <begin position="106"/>
        <end position="123"/>
    </location>
</feature>
<dbReference type="GO" id="GO:0005886">
    <property type="term" value="C:plasma membrane"/>
    <property type="evidence" value="ECO:0007669"/>
    <property type="project" value="TreeGrafter"/>
</dbReference>
<keyword evidence="3 5" id="KW-1133">Transmembrane helix</keyword>
<dbReference type="PROSITE" id="PS00217">
    <property type="entry name" value="SUGAR_TRANSPORT_2"/>
    <property type="match status" value="1"/>
</dbReference>
<sequence length="395" mass="43062">MKCYIHATIASFFAWAGNIYDLLIITYVYEYLEKYLGLNTVDGTLLFALGLIFRVIGGYVFGKIADIRGRKIILILGTAGYALFQGIMAFSPDIIILLLARSLQGLFMGAEWTAGTVIAYENAPINLRGLINGIVQAGYGMGYAFTGMAFILFSPYMEGIGWRIFLLTGALPLILLPYIQLKVKNVSIKISKIKVDIKEYYSVLIRSSVIISGMFFSYYSIFAVYPEFSESIGLSKNFVGSIMLVSNIALGISFIIFGRLADRISKRKLIIGGVIGEMIGLPFMLPISFYLRSPPTILSGLMLYSVSTGFWPLAPLLIVESVPPEVRSALTGLSYNLGSVIGGIGSIIMGSLVQIYGLSSASVWGNIMGYASLTVVMATLLTWPRGSISQKATNL</sequence>
<dbReference type="AlphaFoldDB" id="A0A2U9IC84"/>
<feature type="transmembrane region" description="Helical" evidence="5">
    <location>
        <begin position="12"/>
        <end position="32"/>
    </location>
</feature>